<evidence type="ECO:0000256" key="6">
    <source>
        <dbReference type="ARBA" id="ARBA00023136"/>
    </source>
</evidence>
<evidence type="ECO:0000313" key="9">
    <source>
        <dbReference type="Proteomes" id="UP000245390"/>
    </source>
</evidence>
<comment type="similarity">
    <text evidence="2">Belongs to the UPF0410 family.</text>
</comment>
<dbReference type="Proteomes" id="UP000245390">
    <property type="component" value="Unassembled WGS sequence"/>
</dbReference>
<gene>
    <name evidence="8" type="ORF">C8D95_11216</name>
</gene>
<dbReference type="Pfam" id="PF04226">
    <property type="entry name" value="Transgly_assoc"/>
    <property type="match status" value="1"/>
</dbReference>
<keyword evidence="9" id="KW-1185">Reference proteome</keyword>
<dbReference type="PANTHER" id="PTHR33884:SF3">
    <property type="entry name" value="UPF0410 PROTEIN YMGE"/>
    <property type="match status" value="1"/>
</dbReference>
<evidence type="ECO:0000256" key="3">
    <source>
        <dbReference type="ARBA" id="ARBA00022475"/>
    </source>
</evidence>
<keyword evidence="6 7" id="KW-0472">Membrane</keyword>
<evidence type="ECO:0000313" key="8">
    <source>
        <dbReference type="EMBL" id="PWK54028.1"/>
    </source>
</evidence>
<dbReference type="KEGG" id="salo:EF888_19245"/>
<feature type="transmembrane region" description="Helical" evidence="7">
    <location>
        <begin position="29"/>
        <end position="49"/>
    </location>
</feature>
<name>A0A316FZQ6_9RHOB</name>
<evidence type="ECO:0000256" key="1">
    <source>
        <dbReference type="ARBA" id="ARBA00004651"/>
    </source>
</evidence>
<dbReference type="OrthoDB" id="9815411at2"/>
<comment type="caution">
    <text evidence="8">The sequence shown here is derived from an EMBL/GenBank/DDBJ whole genome shotgun (WGS) entry which is preliminary data.</text>
</comment>
<evidence type="ECO:0000256" key="4">
    <source>
        <dbReference type="ARBA" id="ARBA00022692"/>
    </source>
</evidence>
<comment type="subcellular location">
    <subcellularLocation>
        <location evidence="1">Cell membrane</location>
        <topology evidence="1">Multi-pass membrane protein</topology>
    </subcellularLocation>
</comment>
<protein>
    <submittedName>
        <fullName evidence="8">Putative membrane protein YeaQ/YmgE (Transglycosylase-associated protein family)</fullName>
    </submittedName>
</protein>
<reference evidence="8 9" key="1">
    <citation type="submission" date="2018-05" db="EMBL/GenBank/DDBJ databases">
        <title>Genomic Encyclopedia of Type Strains, Phase IV (KMG-IV): sequencing the most valuable type-strain genomes for metagenomic binning, comparative biology and taxonomic classification.</title>
        <authorList>
            <person name="Goeker M."/>
        </authorList>
    </citation>
    <scope>NUCLEOTIDE SEQUENCE [LARGE SCALE GENOMIC DNA]</scope>
    <source>
        <strain evidence="8 9">DSM 103371</strain>
    </source>
</reference>
<dbReference type="GO" id="GO:0005886">
    <property type="term" value="C:plasma membrane"/>
    <property type="evidence" value="ECO:0007669"/>
    <property type="project" value="UniProtKB-SubCell"/>
</dbReference>
<feature type="transmembrane region" description="Helical" evidence="7">
    <location>
        <begin position="56"/>
        <end position="75"/>
    </location>
</feature>
<sequence>MGLIWLLIVGLIAGWLANQIMKKDSGSLPMNLVVGVVGALIGGFLGRLIGLQATGLIGSIIMATIGAVVLLWIVAKVRER</sequence>
<proteinExistence type="inferred from homology"/>
<accession>A0A316FZQ6</accession>
<dbReference type="AlphaFoldDB" id="A0A316FZQ6"/>
<keyword evidence="4 7" id="KW-0812">Transmembrane</keyword>
<evidence type="ECO:0000256" key="5">
    <source>
        <dbReference type="ARBA" id="ARBA00022989"/>
    </source>
</evidence>
<dbReference type="PANTHER" id="PTHR33884">
    <property type="entry name" value="UPF0410 PROTEIN YMGE"/>
    <property type="match status" value="1"/>
</dbReference>
<dbReference type="InterPro" id="IPR007341">
    <property type="entry name" value="Transgly_assoc"/>
</dbReference>
<dbReference type="RefSeq" id="WP_109760819.1">
    <property type="nucleotide sequence ID" value="NZ_CP034588.1"/>
</dbReference>
<keyword evidence="5 7" id="KW-1133">Transmembrane helix</keyword>
<evidence type="ECO:0000256" key="2">
    <source>
        <dbReference type="ARBA" id="ARBA00011006"/>
    </source>
</evidence>
<keyword evidence="3" id="KW-1003">Cell membrane</keyword>
<evidence type="ECO:0000256" key="7">
    <source>
        <dbReference type="SAM" id="Phobius"/>
    </source>
</evidence>
<dbReference type="EMBL" id="QGGV01000012">
    <property type="protein sequence ID" value="PWK54028.1"/>
    <property type="molecule type" value="Genomic_DNA"/>
</dbReference>
<organism evidence="8 9">
    <name type="scientific">Silicimonas algicola</name>
    <dbReference type="NCBI Taxonomy" id="1826607"/>
    <lineage>
        <taxon>Bacteria</taxon>
        <taxon>Pseudomonadati</taxon>
        <taxon>Pseudomonadota</taxon>
        <taxon>Alphaproteobacteria</taxon>
        <taxon>Rhodobacterales</taxon>
        <taxon>Paracoccaceae</taxon>
    </lineage>
</organism>